<proteinExistence type="predicted"/>
<dbReference type="AlphaFoldDB" id="A0A2P2NLC6"/>
<sequence length="27" mass="3184">MHANYVQQVATPFYPLPCFSFIYEGIF</sequence>
<protein>
    <submittedName>
        <fullName evidence="1">Uncharacterized protein</fullName>
    </submittedName>
</protein>
<accession>A0A2P2NLC6</accession>
<organism evidence="1">
    <name type="scientific">Rhizophora mucronata</name>
    <name type="common">Asiatic mangrove</name>
    <dbReference type="NCBI Taxonomy" id="61149"/>
    <lineage>
        <taxon>Eukaryota</taxon>
        <taxon>Viridiplantae</taxon>
        <taxon>Streptophyta</taxon>
        <taxon>Embryophyta</taxon>
        <taxon>Tracheophyta</taxon>
        <taxon>Spermatophyta</taxon>
        <taxon>Magnoliopsida</taxon>
        <taxon>eudicotyledons</taxon>
        <taxon>Gunneridae</taxon>
        <taxon>Pentapetalae</taxon>
        <taxon>rosids</taxon>
        <taxon>fabids</taxon>
        <taxon>Malpighiales</taxon>
        <taxon>Rhizophoraceae</taxon>
        <taxon>Rhizophora</taxon>
    </lineage>
</organism>
<reference evidence="1" key="1">
    <citation type="submission" date="2018-02" db="EMBL/GenBank/DDBJ databases">
        <title>Rhizophora mucronata_Transcriptome.</title>
        <authorList>
            <person name="Meera S.P."/>
            <person name="Sreeshan A."/>
            <person name="Augustine A."/>
        </authorList>
    </citation>
    <scope>NUCLEOTIDE SEQUENCE</scope>
    <source>
        <tissue evidence="1">Leaf</tissue>
    </source>
</reference>
<name>A0A2P2NLC6_RHIMU</name>
<dbReference type="EMBL" id="GGEC01062813">
    <property type="protein sequence ID" value="MBX43297.1"/>
    <property type="molecule type" value="Transcribed_RNA"/>
</dbReference>
<evidence type="ECO:0000313" key="1">
    <source>
        <dbReference type="EMBL" id="MBX43297.1"/>
    </source>
</evidence>